<dbReference type="InterPro" id="IPR029058">
    <property type="entry name" value="AB_hydrolase_fold"/>
</dbReference>
<comment type="pathway">
    <text evidence="1">Biopolymer metabolism; poly-(R)-3-hydroxybutanoate biosynthesis.</text>
</comment>
<dbReference type="RefSeq" id="WP_132538361.1">
    <property type="nucleotide sequence ID" value="NZ_SLWY01000002.1"/>
</dbReference>
<accession>A0A4R2LCW1</accession>
<evidence type="ECO:0000313" key="8">
    <source>
        <dbReference type="EMBL" id="TCO83435.1"/>
    </source>
</evidence>
<feature type="domain" description="AB hydrolase-1" evidence="7">
    <location>
        <begin position="67"/>
        <end position="333"/>
    </location>
</feature>
<dbReference type="OrthoDB" id="9767934at2"/>
<dbReference type="InterPro" id="IPR010125">
    <property type="entry name" value="PHA_synth_III_C"/>
</dbReference>
<keyword evidence="3" id="KW-0808">Transferase</keyword>
<dbReference type="Pfam" id="PF00561">
    <property type="entry name" value="Abhydrolase_1"/>
    <property type="match status" value="1"/>
</dbReference>
<dbReference type="GO" id="GO:0016746">
    <property type="term" value="F:acyltransferase activity"/>
    <property type="evidence" value="ECO:0007669"/>
    <property type="project" value="UniProtKB-KW"/>
</dbReference>
<evidence type="ECO:0000256" key="2">
    <source>
        <dbReference type="ARBA" id="ARBA00019065"/>
    </source>
</evidence>
<proteinExistence type="predicted"/>
<dbReference type="InterPro" id="IPR051321">
    <property type="entry name" value="PHA/PHB_synthase"/>
</dbReference>
<dbReference type="AlphaFoldDB" id="A0A4R2LCW1"/>
<sequence>MPLPLDAERILADVVDYSRRLGEGFTRMHAIGQVDVGCCPRDELYREDRLTLYRYRRPDGPAGDTEPLLIVYALVNRPYMVDLQPDRSLVRQLLAAGVDVYLIDWGYPQRPDRFLTLEDYVCGYLDRCVSHICERIGRDTLNLLGICQGGVLSLCYATLFPARVGKLVTMVTPVDFHTPDNLLTHLVRPLDIDLLVDTLGNVPGALLNFMFLSLSPFRLGGQKYVHLVDIAEDEAALANFLRMEKWIFDSPDQAGEAFRQFAKDCFQGNKLVSGELRIGDRPVDLGRLSMPVLNVYATRDHLVPPAASQALARAYGGPDYSEFAFEGGHIGIYVSARAQAEVPQAIAAWLRQHP</sequence>
<evidence type="ECO:0000259" key="7">
    <source>
        <dbReference type="Pfam" id="PF00561"/>
    </source>
</evidence>
<evidence type="ECO:0000256" key="5">
    <source>
        <dbReference type="ARBA" id="ARBA00023315"/>
    </source>
</evidence>
<dbReference type="InterPro" id="IPR000073">
    <property type="entry name" value="AB_hydrolase_1"/>
</dbReference>
<protein>
    <recommendedName>
        <fullName evidence="2">Poly(3-hydroxyalkanoate) polymerase subunit PhaC</fullName>
    </recommendedName>
    <alternativeName>
        <fullName evidence="6">PHB synthase subunit PhaC</fullName>
    </alternativeName>
</protein>
<keyword evidence="5" id="KW-0012">Acyltransferase</keyword>
<gene>
    <name evidence="8" type="ORF">EV699_102133</name>
</gene>
<dbReference type="SUPFAM" id="SSF53474">
    <property type="entry name" value="alpha/beta-Hydrolases"/>
    <property type="match status" value="1"/>
</dbReference>
<dbReference type="Gene3D" id="3.40.50.1820">
    <property type="entry name" value="alpha/beta hydrolase"/>
    <property type="match status" value="1"/>
</dbReference>
<dbReference type="PANTHER" id="PTHR36837">
    <property type="entry name" value="POLY(3-HYDROXYALKANOATE) POLYMERASE SUBUNIT PHAC"/>
    <property type="match status" value="1"/>
</dbReference>
<keyword evidence="9" id="KW-1185">Reference proteome</keyword>
<dbReference type="GO" id="GO:0042619">
    <property type="term" value="P:poly-hydroxybutyrate biosynthetic process"/>
    <property type="evidence" value="ECO:0007669"/>
    <property type="project" value="UniProtKB-KW"/>
</dbReference>
<evidence type="ECO:0000256" key="1">
    <source>
        <dbReference type="ARBA" id="ARBA00004683"/>
    </source>
</evidence>
<dbReference type="NCBIfam" id="TIGR01836">
    <property type="entry name" value="PHA_synth_III_C"/>
    <property type="match status" value="1"/>
</dbReference>
<keyword evidence="4" id="KW-0583">PHB biosynthesis</keyword>
<dbReference type="Proteomes" id="UP000295765">
    <property type="component" value="Unassembled WGS sequence"/>
</dbReference>
<name>A0A4R2LCW1_9GAMM</name>
<dbReference type="EMBL" id="SLWY01000002">
    <property type="protein sequence ID" value="TCO83435.1"/>
    <property type="molecule type" value="Genomic_DNA"/>
</dbReference>
<comment type="caution">
    <text evidence="8">The sequence shown here is derived from an EMBL/GenBank/DDBJ whole genome shotgun (WGS) entry which is preliminary data.</text>
</comment>
<dbReference type="PANTHER" id="PTHR36837:SF2">
    <property type="entry name" value="POLY(3-HYDROXYALKANOATE) POLYMERASE SUBUNIT PHAC"/>
    <property type="match status" value="1"/>
</dbReference>
<evidence type="ECO:0000313" key="9">
    <source>
        <dbReference type="Proteomes" id="UP000295765"/>
    </source>
</evidence>
<evidence type="ECO:0000256" key="6">
    <source>
        <dbReference type="ARBA" id="ARBA00033356"/>
    </source>
</evidence>
<reference evidence="8 9" key="1">
    <citation type="submission" date="2019-03" db="EMBL/GenBank/DDBJ databases">
        <title>Genomic Encyclopedia of Type Strains, Phase IV (KMG-IV): sequencing the most valuable type-strain genomes for metagenomic binning, comparative biology and taxonomic classification.</title>
        <authorList>
            <person name="Goeker M."/>
        </authorList>
    </citation>
    <scope>NUCLEOTIDE SEQUENCE [LARGE SCALE GENOMIC DNA]</scope>
    <source>
        <strain evidence="8 9">DSM 25287</strain>
    </source>
</reference>
<organism evidence="8 9">
    <name type="scientific">Plasticicumulans lactativorans</name>
    <dbReference type="NCBI Taxonomy" id="1133106"/>
    <lineage>
        <taxon>Bacteria</taxon>
        <taxon>Pseudomonadati</taxon>
        <taxon>Pseudomonadota</taxon>
        <taxon>Gammaproteobacteria</taxon>
        <taxon>Candidatus Competibacteraceae</taxon>
        <taxon>Plasticicumulans</taxon>
    </lineage>
</organism>
<evidence type="ECO:0000256" key="4">
    <source>
        <dbReference type="ARBA" id="ARBA00022752"/>
    </source>
</evidence>
<evidence type="ECO:0000256" key="3">
    <source>
        <dbReference type="ARBA" id="ARBA00022679"/>
    </source>
</evidence>
<dbReference type="UniPathway" id="UPA00917"/>